<dbReference type="RefSeq" id="WP_101073106.1">
    <property type="nucleotide sequence ID" value="NZ_PISP01000002.1"/>
</dbReference>
<dbReference type="EMBL" id="PISP01000002">
    <property type="protein sequence ID" value="PKD43564.1"/>
    <property type="molecule type" value="Genomic_DNA"/>
</dbReference>
<organism evidence="8 9">
    <name type="scientific">Rhodohalobacter barkolensis</name>
    <dbReference type="NCBI Taxonomy" id="2053187"/>
    <lineage>
        <taxon>Bacteria</taxon>
        <taxon>Pseudomonadati</taxon>
        <taxon>Balneolota</taxon>
        <taxon>Balneolia</taxon>
        <taxon>Balneolales</taxon>
        <taxon>Balneolaceae</taxon>
        <taxon>Rhodohalobacter</taxon>
    </lineage>
</organism>
<dbReference type="InterPro" id="IPR001789">
    <property type="entry name" value="Sig_transdc_resp-reg_receiver"/>
</dbReference>
<keyword evidence="2" id="KW-0805">Transcription regulation</keyword>
<dbReference type="PRINTS" id="PR00038">
    <property type="entry name" value="HTHLUXR"/>
</dbReference>
<dbReference type="PANTHER" id="PTHR43214">
    <property type="entry name" value="TWO-COMPONENT RESPONSE REGULATOR"/>
    <property type="match status" value="1"/>
</dbReference>
<comment type="caution">
    <text evidence="8">The sequence shown here is derived from an EMBL/GenBank/DDBJ whole genome shotgun (WGS) entry which is preliminary data.</text>
</comment>
<dbReference type="CDD" id="cd06170">
    <property type="entry name" value="LuxR_C_like"/>
    <property type="match status" value="1"/>
</dbReference>
<dbReference type="InterPro" id="IPR058245">
    <property type="entry name" value="NreC/VraR/RcsB-like_REC"/>
</dbReference>
<dbReference type="Pfam" id="PF00072">
    <property type="entry name" value="Response_reg"/>
    <property type="match status" value="1"/>
</dbReference>
<dbReference type="PROSITE" id="PS50043">
    <property type="entry name" value="HTH_LUXR_2"/>
    <property type="match status" value="1"/>
</dbReference>
<dbReference type="SUPFAM" id="SSF46894">
    <property type="entry name" value="C-terminal effector domain of the bipartite response regulators"/>
    <property type="match status" value="1"/>
</dbReference>
<evidence type="ECO:0000256" key="5">
    <source>
        <dbReference type="PROSITE-ProRule" id="PRU00169"/>
    </source>
</evidence>
<evidence type="ECO:0000256" key="3">
    <source>
        <dbReference type="ARBA" id="ARBA00023125"/>
    </source>
</evidence>
<feature type="modified residue" description="4-aspartylphosphate" evidence="5">
    <location>
        <position position="56"/>
    </location>
</feature>
<dbReference type="PROSITE" id="PS50110">
    <property type="entry name" value="RESPONSE_REGULATORY"/>
    <property type="match status" value="1"/>
</dbReference>
<protein>
    <submittedName>
        <fullName evidence="8">DNA-binding response regulator</fullName>
    </submittedName>
</protein>
<feature type="domain" description="Response regulatory" evidence="7">
    <location>
        <begin position="5"/>
        <end position="121"/>
    </location>
</feature>
<dbReference type="CDD" id="cd17535">
    <property type="entry name" value="REC_NarL-like"/>
    <property type="match status" value="1"/>
</dbReference>
<keyword evidence="9" id="KW-1185">Reference proteome</keyword>
<keyword evidence="4" id="KW-0804">Transcription</keyword>
<evidence type="ECO:0000313" key="9">
    <source>
        <dbReference type="Proteomes" id="UP000233398"/>
    </source>
</evidence>
<dbReference type="Proteomes" id="UP000233398">
    <property type="component" value="Unassembled WGS sequence"/>
</dbReference>
<keyword evidence="1 5" id="KW-0597">Phosphoprotein</keyword>
<evidence type="ECO:0000259" key="7">
    <source>
        <dbReference type="PROSITE" id="PS50110"/>
    </source>
</evidence>
<dbReference type="InterPro" id="IPR011006">
    <property type="entry name" value="CheY-like_superfamily"/>
</dbReference>
<proteinExistence type="predicted"/>
<dbReference type="GO" id="GO:0000160">
    <property type="term" value="P:phosphorelay signal transduction system"/>
    <property type="evidence" value="ECO:0007669"/>
    <property type="project" value="InterPro"/>
</dbReference>
<evidence type="ECO:0000313" key="8">
    <source>
        <dbReference type="EMBL" id="PKD43564.1"/>
    </source>
</evidence>
<dbReference type="SUPFAM" id="SSF52172">
    <property type="entry name" value="CheY-like"/>
    <property type="match status" value="1"/>
</dbReference>
<dbReference type="SMART" id="SM00421">
    <property type="entry name" value="HTH_LUXR"/>
    <property type="match status" value="1"/>
</dbReference>
<feature type="domain" description="HTH luxR-type" evidence="6">
    <location>
        <begin position="147"/>
        <end position="212"/>
    </location>
</feature>
<gene>
    <name evidence="8" type="ORF">CWD77_08325</name>
</gene>
<accession>A0A2N0VHB2</accession>
<keyword evidence="3 8" id="KW-0238">DNA-binding</keyword>
<dbReference type="GO" id="GO:0003677">
    <property type="term" value="F:DNA binding"/>
    <property type="evidence" value="ECO:0007669"/>
    <property type="project" value="UniProtKB-KW"/>
</dbReference>
<dbReference type="Gene3D" id="3.40.50.2300">
    <property type="match status" value="1"/>
</dbReference>
<dbReference type="PANTHER" id="PTHR43214:SF41">
    <property type="entry name" value="NITRATE_NITRITE RESPONSE REGULATOR PROTEIN NARP"/>
    <property type="match status" value="1"/>
</dbReference>
<dbReference type="SMART" id="SM00448">
    <property type="entry name" value="REC"/>
    <property type="match status" value="1"/>
</dbReference>
<dbReference type="Pfam" id="PF00196">
    <property type="entry name" value="GerE"/>
    <property type="match status" value="1"/>
</dbReference>
<reference evidence="8 9" key="1">
    <citation type="submission" date="2017-11" db="EMBL/GenBank/DDBJ databases">
        <title>Rhodohalobacter 15182 sp. nov., isolated from a salt lake.</title>
        <authorList>
            <person name="Han S."/>
        </authorList>
    </citation>
    <scope>NUCLEOTIDE SEQUENCE [LARGE SCALE GENOMIC DNA]</scope>
    <source>
        <strain evidence="8 9">15182</strain>
    </source>
</reference>
<dbReference type="InterPro" id="IPR039420">
    <property type="entry name" value="WalR-like"/>
</dbReference>
<name>A0A2N0VHB2_9BACT</name>
<dbReference type="InterPro" id="IPR000792">
    <property type="entry name" value="Tscrpt_reg_LuxR_C"/>
</dbReference>
<evidence type="ECO:0000256" key="4">
    <source>
        <dbReference type="ARBA" id="ARBA00023163"/>
    </source>
</evidence>
<evidence type="ECO:0000259" key="6">
    <source>
        <dbReference type="PROSITE" id="PS50043"/>
    </source>
</evidence>
<dbReference type="AlphaFoldDB" id="A0A2N0VHB2"/>
<dbReference type="OrthoDB" id="9795108at2"/>
<evidence type="ECO:0000256" key="2">
    <source>
        <dbReference type="ARBA" id="ARBA00023015"/>
    </source>
</evidence>
<sequence>MANIKILLADDHKIVRDGIKLMLEPQAGIDVVDEAQNGKEVLEKLESQLVDIVVMDINMPEMDGITATRKVKEKFPEVKVLALTMSNDDLHIRQMIQAGASGYIMKSAGRKELKDAIDAIMDGKHYFSDEATESIMMDLVKGKGKSTDPDPIHITDRELEILELIVQEHTNQEIAEKLYISSRTVDAHRRNLLQKTGARNTAGLVKYAFQHNLISSGKGN</sequence>
<evidence type="ECO:0000256" key="1">
    <source>
        <dbReference type="ARBA" id="ARBA00022553"/>
    </source>
</evidence>
<dbReference type="GO" id="GO:0006355">
    <property type="term" value="P:regulation of DNA-templated transcription"/>
    <property type="evidence" value="ECO:0007669"/>
    <property type="project" value="InterPro"/>
</dbReference>
<dbReference type="InterPro" id="IPR016032">
    <property type="entry name" value="Sig_transdc_resp-reg_C-effctor"/>
</dbReference>